<accession>A0A098YTS4</accession>
<evidence type="ECO:0000256" key="3">
    <source>
        <dbReference type="ARBA" id="ARBA00022679"/>
    </source>
</evidence>
<feature type="active site" description="Nucleophile" evidence="7">
    <location>
        <position position="404"/>
    </location>
</feature>
<dbReference type="Pfam" id="PF03734">
    <property type="entry name" value="YkuD"/>
    <property type="match status" value="1"/>
</dbReference>
<evidence type="ECO:0000256" key="6">
    <source>
        <dbReference type="ARBA" id="ARBA00023316"/>
    </source>
</evidence>
<keyword evidence="3" id="KW-0808">Transferase</keyword>
<comment type="pathway">
    <text evidence="1 7">Cell wall biogenesis; peptidoglycan biosynthesis.</text>
</comment>
<gene>
    <name evidence="9" type="ORF">HMPREF9304_02855</name>
</gene>
<dbReference type="InterPro" id="IPR045380">
    <property type="entry name" value="LD_TPept_scaffold_dom"/>
</dbReference>
<dbReference type="Proteomes" id="UP000029723">
    <property type="component" value="Unassembled WGS sequence"/>
</dbReference>
<dbReference type="Gene3D" id="2.40.440.10">
    <property type="entry name" value="L,D-transpeptidase catalytic domain-like"/>
    <property type="match status" value="1"/>
</dbReference>
<feature type="active site" description="Proton donor/acceptor" evidence="7">
    <location>
        <position position="385"/>
    </location>
</feature>
<dbReference type="SUPFAM" id="SSF141523">
    <property type="entry name" value="L,D-transpeptidase catalytic domain-like"/>
    <property type="match status" value="1"/>
</dbReference>
<dbReference type="PANTHER" id="PTHR41533">
    <property type="entry name" value="L,D-TRANSPEPTIDASE HI_1667-RELATED"/>
    <property type="match status" value="1"/>
</dbReference>
<dbReference type="GO" id="GO:0071555">
    <property type="term" value="P:cell wall organization"/>
    <property type="evidence" value="ECO:0007669"/>
    <property type="project" value="UniProtKB-UniRule"/>
</dbReference>
<name>A0A098YTS4_9BACT</name>
<dbReference type="InterPro" id="IPR052905">
    <property type="entry name" value="LD-transpeptidase_YkuD-like"/>
</dbReference>
<dbReference type="PANTHER" id="PTHR41533:SF2">
    <property type="entry name" value="BLR7131 PROTEIN"/>
    <property type="match status" value="1"/>
</dbReference>
<evidence type="ECO:0000313" key="10">
    <source>
        <dbReference type="Proteomes" id="UP000029723"/>
    </source>
</evidence>
<sequence length="510" mass="59659">MLLFQLCSCRNKVQNPNQNLELSSFSSLRNAAYVIHPRKVRAELLKTLQEDRDSMQADYRARNYYLQGGRLLWIDRNGVDQRADTLLAYLREMKAVGFSPNKFCVASITADLNRLRVLQFDKSQHSIHQVLGRLEYHLTKAFFRYATGQQFGFTNPYMLFNKLDVKEADSFNVSYYRLFDIPMARPTKNYWKNLCKQTHPDSLTNFIHHIQPTNPLYQVFKNYLAQEGRSTNNVKTLCNLERTRWRLKDNPFAQDKYVMVNVPAMELLAIDHEQVMRMRVGVGTNTTKTPLLSSRIMRMDVNPQWVMPKSIIDKSVARHAGDSAYFENHRYFIRNRETGNRVDPRQVTSEMLRSGQYFVIQEGGKGNAMGRIVFRFKNNFAVYLHDTSSRGVFDQSNRGVSHGCVRVEKPFELAVFLLKDKDEELIEKMRYSMQADIHSHYQKKLTATFNLPNDTLQESKLINSVRVQPAVPLYITYYTLYPNGQHGMREYQDIYGFDAVIYKQLKNYLR</sequence>
<comment type="similarity">
    <text evidence="2">Belongs to the YkuD family.</text>
</comment>
<keyword evidence="5 7" id="KW-0573">Peptidoglycan synthesis</keyword>
<dbReference type="EMBL" id="JRPQ01000058">
    <property type="protein sequence ID" value="KGI22707.1"/>
    <property type="molecule type" value="Genomic_DNA"/>
</dbReference>
<dbReference type="InterPro" id="IPR005490">
    <property type="entry name" value="LD_TPept_cat_dom"/>
</dbReference>
<keyword evidence="6 7" id="KW-0961">Cell wall biogenesis/degradation</keyword>
<organism evidence="9 10">
    <name type="scientific">Hoylesella timonensis S9-PR14</name>
    <dbReference type="NCBI Taxonomy" id="1401062"/>
    <lineage>
        <taxon>Bacteria</taxon>
        <taxon>Pseudomonadati</taxon>
        <taxon>Bacteroidota</taxon>
        <taxon>Bacteroidia</taxon>
        <taxon>Bacteroidales</taxon>
        <taxon>Prevotellaceae</taxon>
        <taxon>Hoylesella</taxon>
    </lineage>
</organism>
<dbReference type="UniPathway" id="UPA00219"/>
<evidence type="ECO:0000256" key="5">
    <source>
        <dbReference type="ARBA" id="ARBA00022984"/>
    </source>
</evidence>
<evidence type="ECO:0000259" key="8">
    <source>
        <dbReference type="PROSITE" id="PS52029"/>
    </source>
</evidence>
<keyword evidence="4 7" id="KW-0133">Cell shape</keyword>
<dbReference type="AlphaFoldDB" id="A0A098YTS4"/>
<dbReference type="PROSITE" id="PS52029">
    <property type="entry name" value="LD_TPASE"/>
    <property type="match status" value="1"/>
</dbReference>
<dbReference type="GO" id="GO:0009252">
    <property type="term" value="P:peptidoglycan biosynthetic process"/>
    <property type="evidence" value="ECO:0007669"/>
    <property type="project" value="UniProtKB-UniPathway"/>
</dbReference>
<dbReference type="Pfam" id="PF20142">
    <property type="entry name" value="Scaffold"/>
    <property type="match status" value="1"/>
</dbReference>
<dbReference type="GO" id="GO:0016740">
    <property type="term" value="F:transferase activity"/>
    <property type="evidence" value="ECO:0007669"/>
    <property type="project" value="UniProtKB-KW"/>
</dbReference>
<dbReference type="CDD" id="cd16913">
    <property type="entry name" value="YkuD_like"/>
    <property type="match status" value="1"/>
</dbReference>
<dbReference type="InterPro" id="IPR038063">
    <property type="entry name" value="Transpep_catalytic_dom"/>
</dbReference>
<reference evidence="9 10" key="1">
    <citation type="submission" date="2014-07" db="EMBL/GenBank/DDBJ databases">
        <authorList>
            <person name="McCorrison J."/>
            <person name="Sanka R."/>
            <person name="Torralba M."/>
            <person name="Gillis M."/>
            <person name="Haft D.H."/>
            <person name="Methe B."/>
            <person name="Sutton G."/>
            <person name="Nelson K.E."/>
        </authorList>
    </citation>
    <scope>NUCLEOTIDE SEQUENCE [LARGE SCALE GENOMIC DNA]</scope>
    <source>
        <strain evidence="9 10">S9-PR14</strain>
    </source>
</reference>
<evidence type="ECO:0000256" key="4">
    <source>
        <dbReference type="ARBA" id="ARBA00022960"/>
    </source>
</evidence>
<dbReference type="GO" id="GO:0004180">
    <property type="term" value="F:carboxypeptidase activity"/>
    <property type="evidence" value="ECO:0007669"/>
    <property type="project" value="UniProtKB-ARBA"/>
</dbReference>
<evidence type="ECO:0000313" key="9">
    <source>
        <dbReference type="EMBL" id="KGI22707.1"/>
    </source>
</evidence>
<dbReference type="GO" id="GO:0008360">
    <property type="term" value="P:regulation of cell shape"/>
    <property type="evidence" value="ECO:0007669"/>
    <property type="project" value="UniProtKB-UniRule"/>
</dbReference>
<comment type="caution">
    <text evidence="9">The sequence shown here is derived from an EMBL/GenBank/DDBJ whole genome shotgun (WGS) entry which is preliminary data.</text>
</comment>
<evidence type="ECO:0000256" key="2">
    <source>
        <dbReference type="ARBA" id="ARBA00005992"/>
    </source>
</evidence>
<feature type="domain" description="L,D-TPase catalytic" evidence="8">
    <location>
        <begin position="256"/>
        <end position="427"/>
    </location>
</feature>
<evidence type="ECO:0000256" key="7">
    <source>
        <dbReference type="PROSITE-ProRule" id="PRU01373"/>
    </source>
</evidence>
<evidence type="ECO:0000256" key="1">
    <source>
        <dbReference type="ARBA" id="ARBA00004752"/>
    </source>
</evidence>
<protein>
    <submittedName>
        <fullName evidence="9">Peptidoglycan-binding protein</fullName>
    </submittedName>
</protein>
<proteinExistence type="inferred from homology"/>